<keyword evidence="3" id="KW-1185">Reference proteome</keyword>
<organism evidence="2 3">
    <name type="scientific">Tepidibacter hydrothermalis</name>
    <dbReference type="NCBI Taxonomy" id="3036126"/>
    <lineage>
        <taxon>Bacteria</taxon>
        <taxon>Bacillati</taxon>
        <taxon>Bacillota</taxon>
        <taxon>Clostridia</taxon>
        <taxon>Peptostreptococcales</taxon>
        <taxon>Peptostreptococcaceae</taxon>
        <taxon>Tepidibacter</taxon>
    </lineage>
</organism>
<evidence type="ECO:0000256" key="1">
    <source>
        <dbReference type="SAM" id="Phobius"/>
    </source>
</evidence>
<reference evidence="2 3" key="1">
    <citation type="submission" date="2023-03" db="EMBL/GenBank/DDBJ databases">
        <title>Complete genome sequence of Tepidibacter sp. SWIR-1, isolated from a deep-sea hydrothermal vent.</title>
        <authorList>
            <person name="Li X."/>
        </authorList>
    </citation>
    <scope>NUCLEOTIDE SEQUENCE [LARGE SCALE GENOMIC DNA]</scope>
    <source>
        <strain evidence="2 3">SWIR-1</strain>
    </source>
</reference>
<sequence>MDIFINTLMITLAVVLFLASYKALKLKILVFLKKDEEIENLEQVCMMFGKLYFCEGIVASICALLLVFFQEEQSTIMWLFYTCFIIGYLIKELFKERYIIKK</sequence>
<keyword evidence="1" id="KW-1133">Transmembrane helix</keyword>
<gene>
    <name evidence="2" type="ORF">P4S50_14680</name>
</gene>
<dbReference type="Proteomes" id="UP001222800">
    <property type="component" value="Chromosome"/>
</dbReference>
<feature type="transmembrane region" description="Helical" evidence="1">
    <location>
        <begin position="6"/>
        <end position="24"/>
    </location>
</feature>
<keyword evidence="1" id="KW-0472">Membrane</keyword>
<keyword evidence="1" id="KW-0812">Transmembrane</keyword>
<protein>
    <recommendedName>
        <fullName evidence="4">DUF3784 domain-containing protein</fullName>
    </recommendedName>
</protein>
<evidence type="ECO:0000313" key="3">
    <source>
        <dbReference type="Proteomes" id="UP001222800"/>
    </source>
</evidence>
<feature type="transmembrane region" description="Helical" evidence="1">
    <location>
        <begin position="51"/>
        <end position="69"/>
    </location>
</feature>
<evidence type="ECO:0000313" key="2">
    <source>
        <dbReference type="EMBL" id="WFD09620.1"/>
    </source>
</evidence>
<proteinExistence type="predicted"/>
<dbReference type="RefSeq" id="WP_277731550.1">
    <property type="nucleotide sequence ID" value="NZ_CP120733.1"/>
</dbReference>
<feature type="transmembrane region" description="Helical" evidence="1">
    <location>
        <begin position="75"/>
        <end position="94"/>
    </location>
</feature>
<accession>A0ABY8E9N5</accession>
<dbReference type="EMBL" id="CP120733">
    <property type="protein sequence ID" value="WFD09620.1"/>
    <property type="molecule type" value="Genomic_DNA"/>
</dbReference>
<evidence type="ECO:0008006" key="4">
    <source>
        <dbReference type="Google" id="ProtNLM"/>
    </source>
</evidence>
<name>A0ABY8E9N5_9FIRM</name>